<comment type="caution">
    <text evidence="1">The sequence shown here is derived from an EMBL/GenBank/DDBJ whole genome shotgun (WGS) entry which is preliminary data.</text>
</comment>
<dbReference type="InterPro" id="IPR032675">
    <property type="entry name" value="LRR_dom_sf"/>
</dbReference>
<evidence type="ECO:0000313" key="1">
    <source>
        <dbReference type="EMBL" id="KAK8516698.1"/>
    </source>
</evidence>
<dbReference type="PANTHER" id="PTHR47186:SF57">
    <property type="entry name" value="OS02G0478300 PROTEIN"/>
    <property type="match status" value="1"/>
</dbReference>
<dbReference type="PANTHER" id="PTHR47186">
    <property type="entry name" value="LEUCINE-RICH REPEAT-CONTAINING PROTEIN 57"/>
    <property type="match status" value="1"/>
</dbReference>
<name>A0ABR2CB82_9ROSI</name>
<dbReference type="EMBL" id="JBBPBM010000057">
    <property type="protein sequence ID" value="KAK8516698.1"/>
    <property type="molecule type" value="Genomic_DNA"/>
</dbReference>
<keyword evidence="2" id="KW-1185">Reference proteome</keyword>
<reference evidence="1 2" key="1">
    <citation type="journal article" date="2024" name="G3 (Bethesda)">
        <title>Genome assembly of Hibiscus sabdariffa L. provides insights into metabolisms of medicinal natural products.</title>
        <authorList>
            <person name="Kim T."/>
        </authorList>
    </citation>
    <scope>NUCLEOTIDE SEQUENCE [LARGE SCALE GENOMIC DNA]</scope>
    <source>
        <strain evidence="1">TK-2024</strain>
        <tissue evidence="1">Old leaves</tissue>
    </source>
</reference>
<accession>A0ABR2CB82</accession>
<protein>
    <submittedName>
        <fullName evidence="1">Uncharacterized protein</fullName>
    </submittedName>
</protein>
<organism evidence="1 2">
    <name type="scientific">Hibiscus sabdariffa</name>
    <name type="common">roselle</name>
    <dbReference type="NCBI Taxonomy" id="183260"/>
    <lineage>
        <taxon>Eukaryota</taxon>
        <taxon>Viridiplantae</taxon>
        <taxon>Streptophyta</taxon>
        <taxon>Embryophyta</taxon>
        <taxon>Tracheophyta</taxon>
        <taxon>Spermatophyta</taxon>
        <taxon>Magnoliopsida</taxon>
        <taxon>eudicotyledons</taxon>
        <taxon>Gunneridae</taxon>
        <taxon>Pentapetalae</taxon>
        <taxon>rosids</taxon>
        <taxon>malvids</taxon>
        <taxon>Malvales</taxon>
        <taxon>Malvaceae</taxon>
        <taxon>Malvoideae</taxon>
        <taxon>Hibiscus</taxon>
    </lineage>
</organism>
<dbReference type="InterPro" id="IPR055414">
    <property type="entry name" value="LRR_R13L4/SHOC2-like"/>
</dbReference>
<dbReference type="SUPFAM" id="SSF52058">
    <property type="entry name" value="L domain-like"/>
    <property type="match status" value="1"/>
</dbReference>
<dbReference type="Pfam" id="PF23598">
    <property type="entry name" value="LRR_14"/>
    <property type="match status" value="1"/>
</dbReference>
<gene>
    <name evidence="1" type="ORF">V6N12_049419</name>
</gene>
<sequence length="261" mass="30058">MKDTKIKELPAGIVKLKNLRYLIAYRLNVKITEFDLRFGIVVPSNICLLNKLQILTCVEARGDFIKQLSKKTQLRRLDVGNVKEIDEKNLCLAISKMVHLEYLGVKSCNEDEQLKMDALESAPLDLQKLLLAGKLEKVPHWFNSLNNLTSLYLHWCGLRDDFLPHIQALANLGEIILVNAYEGERLDFREGFRKLKYLKIRRCPRLKEIVIDKGVMPALQELTITDCQQVMALPHGWESLTDLNQVVLLDVSPVLLEKIWR</sequence>
<dbReference type="Gene3D" id="3.80.10.10">
    <property type="entry name" value="Ribonuclease Inhibitor"/>
    <property type="match status" value="1"/>
</dbReference>
<proteinExistence type="predicted"/>
<evidence type="ECO:0000313" key="2">
    <source>
        <dbReference type="Proteomes" id="UP001472677"/>
    </source>
</evidence>
<dbReference type="Proteomes" id="UP001472677">
    <property type="component" value="Unassembled WGS sequence"/>
</dbReference>